<dbReference type="OrthoDB" id="348005at2759"/>
<evidence type="ECO:0000256" key="1">
    <source>
        <dbReference type="PROSITE-ProRule" id="PRU00339"/>
    </source>
</evidence>
<organism evidence="4 5">
    <name type="scientific">Pelagomonas calceolata</name>
    <dbReference type="NCBI Taxonomy" id="35677"/>
    <lineage>
        <taxon>Eukaryota</taxon>
        <taxon>Sar</taxon>
        <taxon>Stramenopiles</taxon>
        <taxon>Ochrophyta</taxon>
        <taxon>Pelagophyceae</taxon>
        <taxon>Pelagomonadales</taxon>
        <taxon>Pelagomonadaceae</taxon>
        <taxon>Pelagomonas</taxon>
    </lineage>
</organism>
<dbReference type="Gene3D" id="1.25.40.10">
    <property type="entry name" value="Tetratricopeptide repeat domain"/>
    <property type="match status" value="2"/>
</dbReference>
<dbReference type="SMART" id="SM00028">
    <property type="entry name" value="TPR"/>
    <property type="match status" value="6"/>
</dbReference>
<dbReference type="GO" id="GO:0003341">
    <property type="term" value="P:cilium movement"/>
    <property type="evidence" value="ECO:0007669"/>
    <property type="project" value="TreeGrafter"/>
</dbReference>
<keyword evidence="5" id="KW-1185">Reference proteome</keyword>
<keyword evidence="1" id="KW-0802">TPR repeat</keyword>
<evidence type="ECO:0000256" key="2">
    <source>
        <dbReference type="SAM" id="MobiDB-lite"/>
    </source>
</evidence>
<feature type="domain" description="CS" evidence="3">
    <location>
        <begin position="199"/>
        <end position="283"/>
    </location>
</feature>
<dbReference type="InterPro" id="IPR052004">
    <property type="entry name" value="Dynein_assembly_factor_4"/>
</dbReference>
<dbReference type="InterPro" id="IPR027417">
    <property type="entry name" value="P-loop_NTPase"/>
</dbReference>
<dbReference type="InterPro" id="IPR007052">
    <property type="entry name" value="CS_dom"/>
</dbReference>
<dbReference type="EMBL" id="CAKKNE010000005">
    <property type="protein sequence ID" value="CAH0376689.1"/>
    <property type="molecule type" value="Genomic_DNA"/>
</dbReference>
<protein>
    <recommendedName>
        <fullName evidence="3">CS domain-containing protein</fullName>
    </recommendedName>
</protein>
<name>A0A8J2X1S3_9STRA</name>
<proteinExistence type="predicted"/>
<dbReference type="InterPro" id="IPR008978">
    <property type="entry name" value="HSP20-like_chaperone"/>
</dbReference>
<feature type="region of interest" description="Disordered" evidence="2">
    <location>
        <begin position="372"/>
        <end position="393"/>
    </location>
</feature>
<evidence type="ECO:0000259" key="3">
    <source>
        <dbReference type="PROSITE" id="PS51203"/>
    </source>
</evidence>
<dbReference type="SUPFAM" id="SSF48452">
    <property type="entry name" value="TPR-like"/>
    <property type="match status" value="2"/>
</dbReference>
<dbReference type="Gene3D" id="3.40.50.300">
    <property type="entry name" value="P-loop containing nucleotide triphosphate hydrolases"/>
    <property type="match status" value="1"/>
</dbReference>
<dbReference type="PROSITE" id="PS51203">
    <property type="entry name" value="CS"/>
    <property type="match status" value="1"/>
</dbReference>
<dbReference type="InterPro" id="IPR019734">
    <property type="entry name" value="TPR_rpt"/>
</dbReference>
<dbReference type="Pfam" id="PF13181">
    <property type="entry name" value="TPR_8"/>
    <property type="match status" value="1"/>
</dbReference>
<dbReference type="Proteomes" id="UP000789595">
    <property type="component" value="Unassembled WGS sequence"/>
</dbReference>
<dbReference type="PANTHER" id="PTHR46492:SF1">
    <property type="entry name" value="DYNEIN AXONEMAL ASSEMBLY FACTOR 4"/>
    <property type="match status" value="1"/>
</dbReference>
<feature type="region of interest" description="Disordered" evidence="2">
    <location>
        <begin position="295"/>
        <end position="326"/>
    </location>
</feature>
<accession>A0A8J2X1S3</accession>
<dbReference type="Pfam" id="PF04969">
    <property type="entry name" value="CS"/>
    <property type="match status" value="1"/>
</dbReference>
<reference evidence="4" key="1">
    <citation type="submission" date="2021-11" db="EMBL/GenBank/DDBJ databases">
        <authorList>
            <consortium name="Genoscope - CEA"/>
            <person name="William W."/>
        </authorList>
    </citation>
    <scope>NUCLEOTIDE SEQUENCE</scope>
</reference>
<evidence type="ECO:0000313" key="4">
    <source>
        <dbReference type="EMBL" id="CAH0376689.1"/>
    </source>
</evidence>
<comment type="caution">
    <text evidence="4">The sequence shown here is derived from an EMBL/GenBank/DDBJ whole genome shotgun (WGS) entry which is preliminary data.</text>
</comment>
<feature type="region of interest" description="Disordered" evidence="2">
    <location>
        <begin position="414"/>
        <end position="433"/>
    </location>
</feature>
<dbReference type="SUPFAM" id="SSF49764">
    <property type="entry name" value="HSP20-like chaperones"/>
    <property type="match status" value="1"/>
</dbReference>
<dbReference type="AlphaFoldDB" id="A0A8J2X1S3"/>
<evidence type="ECO:0000313" key="5">
    <source>
        <dbReference type="Proteomes" id="UP000789595"/>
    </source>
</evidence>
<dbReference type="PANTHER" id="PTHR46492">
    <property type="entry name" value="DYNEIN ASSEMBLY FACTOR 4, AXONEMAL"/>
    <property type="match status" value="1"/>
</dbReference>
<feature type="repeat" description="TPR" evidence="1">
    <location>
        <begin position="707"/>
        <end position="740"/>
    </location>
</feature>
<dbReference type="InterPro" id="IPR011990">
    <property type="entry name" value="TPR-like_helical_dom_sf"/>
</dbReference>
<dbReference type="PROSITE" id="PS50005">
    <property type="entry name" value="TPR"/>
    <property type="match status" value="1"/>
</dbReference>
<dbReference type="GO" id="GO:0036159">
    <property type="term" value="P:inner dynein arm assembly"/>
    <property type="evidence" value="ECO:0007669"/>
    <property type="project" value="TreeGrafter"/>
</dbReference>
<sequence length="766" mass="84529">MTSPRGAGFKVLYPQLPKRGFGVDSQSALKGFLKYAAASRVTLVHLVRLSQLERFMSLESIRQGQIQYHDGDLPSSHSRSRPAPLYIDPSKAYAWATKQAEQNEHLQLFFDRYCEKFGGTCLTVTYERLSSKNAIWAFAELRLAIFGESVACAPGASPPEWVPCSERVSNWPEVARRFNGTLWLDLSKQAPQKPARTMPIAGEYSWKETSTHCHVRVLLRGANPKAVDVYASDTYVKISYAPRLIELDLVQEIDDDGVKARVKDNALTLTLPKKTTGLWGALVIEKGSLSKPEVLKRRADARDRRTKKEQALAERAKDRKQEMDRDALRKQMALDETERTTVDDRKDSEKKLAEEDMYAKFREVQIKEAQLKDEADREKRRREKAALKQAAATGVHEVTEAGFDLDDMMANDDIEEEDEENVPPPPPQIPTVRPTKRVVNVNHTPRVFPTPMRESKLKEENAWVQKHRQHLHKNKMLFGQNLVGKDGRTIEEADPTWLKSRADKFFASGDIMSAASAYGAALELDADHPACRANRAACYLKLNKFEECERDCDLGLKLSDASDALKVKFACRRAAARCGAGKYSEAAEDFRQAASLADRDSDDQKRLFADAVRADVLAEAARCKAAGDSLLSSGDAKAAVDAYGEALGHEPSFVSALANRAAARLASGDAAGAVDDCGAALDIFESDDVVAGPVPPAGSAQRRTWVLRTLARRGAALSRCGRLDDAVADYEAAVAIAPDDAKLKSDLEKLRTEAAKATPVAEAALD</sequence>
<gene>
    <name evidence="4" type="ORF">PECAL_5P12950</name>
</gene>
<dbReference type="Gene3D" id="2.60.40.790">
    <property type="match status" value="1"/>
</dbReference>
<dbReference type="GO" id="GO:0036158">
    <property type="term" value="P:outer dynein arm assembly"/>
    <property type="evidence" value="ECO:0007669"/>
    <property type="project" value="TreeGrafter"/>
</dbReference>